<protein>
    <submittedName>
        <fullName evidence="1">Uncharacterized protein</fullName>
    </submittedName>
</protein>
<organism evidence="1 2">
    <name type="scientific">Candidatus Amunia macphersoniae</name>
    <dbReference type="NCBI Taxonomy" id="3127014"/>
    <lineage>
        <taxon>Bacteria</taxon>
        <taxon>Bacillati</taxon>
        <taxon>Candidatus Dormiibacterota</taxon>
        <taxon>Candidatus Dormibacteria</taxon>
        <taxon>Candidatus Aeolococcales</taxon>
        <taxon>Candidatus Aeolococcaceae</taxon>
        <taxon>Candidatus Amunia</taxon>
    </lineage>
</organism>
<evidence type="ECO:0000313" key="1">
    <source>
        <dbReference type="EMBL" id="MBJ7609599.1"/>
    </source>
</evidence>
<dbReference type="EMBL" id="JAEKNN010000048">
    <property type="protein sequence ID" value="MBJ7609599.1"/>
    <property type="molecule type" value="Genomic_DNA"/>
</dbReference>
<gene>
    <name evidence="1" type="ORF">JF887_09265</name>
</gene>
<dbReference type="Proteomes" id="UP000614410">
    <property type="component" value="Unassembled WGS sequence"/>
</dbReference>
<sequence>MTDDRTPRVLDPVQADTQWPSGLQVLILPGVGGGPRYGGAFAPAAWELEEALTERGVSVAYAGGDPNHVILLESADWWGPILRVTEELATGVGGATLYDAIKTVLRRRRAREERGQVDGVTVHIAIQVVSERTPSEGETIVISDEEAVALEKLRELLGLVDK</sequence>
<proteinExistence type="predicted"/>
<name>A0A934KFL1_9BACT</name>
<dbReference type="AlphaFoldDB" id="A0A934KFL1"/>
<reference evidence="1 2" key="1">
    <citation type="submission" date="2020-10" db="EMBL/GenBank/DDBJ databases">
        <title>Ca. Dormibacterota MAGs.</title>
        <authorList>
            <person name="Montgomery K."/>
        </authorList>
    </citation>
    <scope>NUCLEOTIDE SEQUENCE [LARGE SCALE GENOMIC DNA]</scope>
    <source>
        <strain evidence="1">Mitchell_Peninsula_5</strain>
    </source>
</reference>
<accession>A0A934KFL1</accession>
<evidence type="ECO:0000313" key="2">
    <source>
        <dbReference type="Proteomes" id="UP000614410"/>
    </source>
</evidence>
<comment type="caution">
    <text evidence="1">The sequence shown here is derived from an EMBL/GenBank/DDBJ whole genome shotgun (WGS) entry which is preliminary data.</text>
</comment>